<dbReference type="CDD" id="cd07989">
    <property type="entry name" value="LPLAT_AGPAT-like"/>
    <property type="match status" value="1"/>
</dbReference>
<evidence type="ECO:0000256" key="8">
    <source>
        <dbReference type="SAM" id="Phobius"/>
    </source>
</evidence>
<dbReference type="EMBL" id="BMXE01000002">
    <property type="protein sequence ID" value="GHB26046.1"/>
    <property type="molecule type" value="Genomic_DNA"/>
</dbReference>
<keyword evidence="3 8" id="KW-0812">Transmembrane</keyword>
<evidence type="ECO:0000256" key="3">
    <source>
        <dbReference type="ARBA" id="ARBA00022692"/>
    </source>
</evidence>
<dbReference type="GO" id="GO:0016746">
    <property type="term" value="F:acyltransferase activity"/>
    <property type="evidence" value="ECO:0007669"/>
    <property type="project" value="UniProtKB-KW"/>
</dbReference>
<name>A0ABQ3E8K1_9HYPH</name>
<comment type="caution">
    <text evidence="10">The sequence shown here is derived from an EMBL/GenBank/DDBJ whole genome shotgun (WGS) entry which is preliminary data.</text>
</comment>
<gene>
    <name evidence="10" type="primary">plsC</name>
    <name evidence="10" type="ORF">GCM10007094_12730</name>
</gene>
<comment type="subcellular location">
    <subcellularLocation>
        <location evidence="1">Membrane</location>
    </subcellularLocation>
</comment>
<evidence type="ECO:0000259" key="9">
    <source>
        <dbReference type="SMART" id="SM00563"/>
    </source>
</evidence>
<keyword evidence="2" id="KW-0808">Transferase</keyword>
<accession>A0ABQ3E8K1</accession>
<reference evidence="11" key="1">
    <citation type="journal article" date="2019" name="Int. J. Syst. Evol. Microbiol.">
        <title>The Global Catalogue of Microorganisms (GCM) 10K type strain sequencing project: providing services to taxonomists for standard genome sequencing and annotation.</title>
        <authorList>
            <consortium name="The Broad Institute Genomics Platform"/>
            <consortium name="The Broad Institute Genome Sequencing Center for Infectious Disease"/>
            <person name="Wu L."/>
            <person name="Ma J."/>
        </authorList>
    </citation>
    <scope>NUCLEOTIDE SEQUENCE [LARGE SCALE GENOMIC DNA]</scope>
    <source>
        <strain evidence="11">KCTC 12861</strain>
    </source>
</reference>
<keyword evidence="11" id="KW-1185">Reference proteome</keyword>
<dbReference type="PANTHER" id="PTHR23063:SF54">
    <property type="entry name" value="LYSOPHOSPHOLIPID ACYLTRANSFERASE LPEAT1"/>
    <property type="match status" value="1"/>
</dbReference>
<dbReference type="PANTHER" id="PTHR23063">
    <property type="entry name" value="PHOSPHOLIPID ACYLTRANSFERASE"/>
    <property type="match status" value="1"/>
</dbReference>
<keyword evidence="7 10" id="KW-0012">Acyltransferase</keyword>
<protein>
    <submittedName>
        <fullName evidence="10">1-acyl-sn-glycerol-3-phosphate acyltransferase</fullName>
    </submittedName>
</protein>
<keyword evidence="4 8" id="KW-1133">Transmembrane helix</keyword>
<evidence type="ECO:0000256" key="1">
    <source>
        <dbReference type="ARBA" id="ARBA00004370"/>
    </source>
</evidence>
<dbReference type="Proteomes" id="UP000637980">
    <property type="component" value="Unassembled WGS sequence"/>
</dbReference>
<evidence type="ECO:0000256" key="5">
    <source>
        <dbReference type="ARBA" id="ARBA00023098"/>
    </source>
</evidence>
<evidence type="ECO:0000313" key="10">
    <source>
        <dbReference type="EMBL" id="GHB26046.1"/>
    </source>
</evidence>
<dbReference type="InterPro" id="IPR002123">
    <property type="entry name" value="Plipid/glycerol_acylTrfase"/>
</dbReference>
<evidence type="ECO:0000313" key="11">
    <source>
        <dbReference type="Proteomes" id="UP000637980"/>
    </source>
</evidence>
<feature type="transmembrane region" description="Helical" evidence="8">
    <location>
        <begin position="7"/>
        <end position="27"/>
    </location>
</feature>
<organism evidence="10 11">
    <name type="scientific">Pseudovibrio japonicus</name>
    <dbReference type="NCBI Taxonomy" id="366534"/>
    <lineage>
        <taxon>Bacteria</taxon>
        <taxon>Pseudomonadati</taxon>
        <taxon>Pseudomonadota</taxon>
        <taxon>Alphaproteobacteria</taxon>
        <taxon>Hyphomicrobiales</taxon>
        <taxon>Stappiaceae</taxon>
        <taxon>Pseudovibrio</taxon>
    </lineage>
</organism>
<keyword evidence="6 8" id="KW-0472">Membrane</keyword>
<keyword evidence="5" id="KW-0443">Lipid metabolism</keyword>
<dbReference type="Pfam" id="PF01553">
    <property type="entry name" value="Acyltransferase"/>
    <property type="match status" value="1"/>
</dbReference>
<evidence type="ECO:0000256" key="6">
    <source>
        <dbReference type="ARBA" id="ARBA00023136"/>
    </source>
</evidence>
<evidence type="ECO:0000256" key="4">
    <source>
        <dbReference type="ARBA" id="ARBA00022989"/>
    </source>
</evidence>
<evidence type="ECO:0000256" key="7">
    <source>
        <dbReference type="ARBA" id="ARBA00023315"/>
    </source>
</evidence>
<feature type="domain" description="Phospholipid/glycerol acyltransferase" evidence="9">
    <location>
        <begin position="66"/>
        <end position="185"/>
    </location>
</feature>
<dbReference type="RefSeq" id="WP_189435931.1">
    <property type="nucleotide sequence ID" value="NZ_BMXE01000002.1"/>
</dbReference>
<evidence type="ECO:0000256" key="2">
    <source>
        <dbReference type="ARBA" id="ARBA00022679"/>
    </source>
</evidence>
<sequence length="272" mass="30191">MATVRAVCAIAGLILVSLFVIPTQWVIVKLGLSTKPHVPLLWHKAVCWLVGLRVHQHGEMATERPLLITANHCSWLDISALGSTNLVCFIAKSEVNKWPVFGFLSRLQRTIFVDRQRKTDIGRVAKEVAHRMAGGEAMVLFAEGTSSNGNEVLPFRSALIGAAHQAMHVGEGESAYVQPLSIAYTRLHGMPMGHFWRKHVAWYGDMELAGHLWAILKEGGLDVELTWGTPIPIEKATDRKVLARDLQEQVRVMTLSALHGDRSKQKELVEAE</sequence>
<dbReference type="SUPFAM" id="SSF69593">
    <property type="entry name" value="Glycerol-3-phosphate (1)-acyltransferase"/>
    <property type="match status" value="1"/>
</dbReference>
<dbReference type="SMART" id="SM00563">
    <property type="entry name" value="PlsC"/>
    <property type="match status" value="1"/>
</dbReference>
<proteinExistence type="predicted"/>